<dbReference type="RefSeq" id="WP_179816983.1">
    <property type="nucleotide sequence ID" value="NZ_JACBZD010000002.1"/>
</dbReference>
<evidence type="ECO:0000313" key="3">
    <source>
        <dbReference type="Proteomes" id="UP000567795"/>
    </source>
</evidence>
<evidence type="ECO:0008006" key="4">
    <source>
        <dbReference type="Google" id="ProtNLM"/>
    </source>
</evidence>
<dbReference type="Proteomes" id="UP000567795">
    <property type="component" value="Unassembled WGS sequence"/>
</dbReference>
<organism evidence="2 3">
    <name type="scientific">Allostreptomyces psammosilenae</name>
    <dbReference type="NCBI Taxonomy" id="1892865"/>
    <lineage>
        <taxon>Bacteria</taxon>
        <taxon>Bacillati</taxon>
        <taxon>Actinomycetota</taxon>
        <taxon>Actinomycetes</taxon>
        <taxon>Kitasatosporales</taxon>
        <taxon>Streptomycetaceae</taxon>
        <taxon>Allostreptomyces</taxon>
    </lineage>
</organism>
<gene>
    <name evidence="2" type="ORF">FHU37_005130</name>
</gene>
<dbReference type="AlphaFoldDB" id="A0A853ABZ5"/>
<reference evidence="2 3" key="1">
    <citation type="submission" date="2020-07" db="EMBL/GenBank/DDBJ databases">
        <title>Sequencing the genomes of 1000 actinobacteria strains.</title>
        <authorList>
            <person name="Klenk H.-P."/>
        </authorList>
    </citation>
    <scope>NUCLEOTIDE SEQUENCE [LARGE SCALE GENOMIC DNA]</scope>
    <source>
        <strain evidence="2 3">DSM 42178</strain>
    </source>
</reference>
<dbReference type="EMBL" id="JACBZD010000002">
    <property type="protein sequence ID" value="NYI08101.1"/>
    <property type="molecule type" value="Genomic_DNA"/>
</dbReference>
<feature type="compositionally biased region" description="Acidic residues" evidence="1">
    <location>
        <begin position="150"/>
        <end position="178"/>
    </location>
</feature>
<proteinExistence type="predicted"/>
<feature type="compositionally biased region" description="Low complexity" evidence="1">
    <location>
        <begin position="131"/>
        <end position="148"/>
    </location>
</feature>
<feature type="region of interest" description="Disordered" evidence="1">
    <location>
        <begin position="121"/>
        <end position="184"/>
    </location>
</feature>
<comment type="caution">
    <text evidence="2">The sequence shown here is derived from an EMBL/GenBank/DDBJ whole genome shotgun (WGS) entry which is preliminary data.</text>
</comment>
<evidence type="ECO:0000256" key="1">
    <source>
        <dbReference type="SAM" id="MobiDB-lite"/>
    </source>
</evidence>
<protein>
    <recommendedName>
        <fullName evidence="4">Lipoprotein</fullName>
    </recommendedName>
</protein>
<accession>A0A853ABZ5</accession>
<name>A0A853ABZ5_9ACTN</name>
<evidence type="ECO:0000313" key="2">
    <source>
        <dbReference type="EMBL" id="NYI08101.1"/>
    </source>
</evidence>
<keyword evidence="3" id="KW-1185">Reference proteome</keyword>
<sequence>MPAAADAVAARPRPSLRPAPLALLAVLTALLVLTGCTAAASDPGSNLIGDDTPDRALQRAREAAAAAESVHLAGTVVSADREYELDMRLGADGAIGRITTDGRTFELLRVGEDLYLKGGEDFYAGPRESSEGATPSPSGSASGQAQDAGGDGEEQQDGGAEGEESEESGDGDEEEAEADPTAAASASALELLGQKYLKVPAGDPVYQQFSVFTDKDALLADLFVLNGALTQDGDAVLDGTRVLRLVADGGAGGAIEIAMDGEPYPLRYQRAAGTGELLLSEFGEPVEVAAPEQEQVVDYGDELEPSATESAGTEE</sequence>